<evidence type="ECO:0000313" key="4">
    <source>
        <dbReference type="EMBL" id="KAK2077104.1"/>
    </source>
</evidence>
<keyword evidence="2" id="KW-0808">Transferase</keyword>
<proteinExistence type="inferred from homology"/>
<dbReference type="InterPro" id="IPR006598">
    <property type="entry name" value="CAP10"/>
</dbReference>
<organism evidence="4 5">
    <name type="scientific">Prototheca wickerhamii</name>
    <dbReference type="NCBI Taxonomy" id="3111"/>
    <lineage>
        <taxon>Eukaryota</taxon>
        <taxon>Viridiplantae</taxon>
        <taxon>Chlorophyta</taxon>
        <taxon>core chlorophytes</taxon>
        <taxon>Trebouxiophyceae</taxon>
        <taxon>Chlorellales</taxon>
        <taxon>Chlorellaceae</taxon>
        <taxon>Prototheca</taxon>
    </lineage>
</organism>
<evidence type="ECO:0000256" key="1">
    <source>
        <dbReference type="ARBA" id="ARBA00010118"/>
    </source>
</evidence>
<dbReference type="Pfam" id="PF05686">
    <property type="entry name" value="Glyco_transf_90"/>
    <property type="match status" value="1"/>
</dbReference>
<dbReference type="PANTHER" id="PTHR12203:SF35">
    <property type="entry name" value="PROTEIN O-GLUCOSYLTRANSFERASE 1"/>
    <property type="match status" value="1"/>
</dbReference>
<comment type="caution">
    <text evidence="4">The sequence shown here is derived from an EMBL/GenBank/DDBJ whole genome shotgun (WGS) entry which is preliminary data.</text>
</comment>
<protein>
    <recommendedName>
        <fullName evidence="3">Glycosyl transferase CAP10 domain-containing protein</fullName>
    </recommendedName>
</protein>
<accession>A0AAD9IEX6</accession>
<reference evidence="4" key="1">
    <citation type="submission" date="2021-01" db="EMBL/GenBank/DDBJ databases">
        <authorList>
            <person name="Eckstrom K.M.E."/>
        </authorList>
    </citation>
    <scope>NUCLEOTIDE SEQUENCE</scope>
    <source>
        <strain evidence="4">UVCC 0001</strain>
    </source>
</reference>
<evidence type="ECO:0000259" key="3">
    <source>
        <dbReference type="Pfam" id="PF05686"/>
    </source>
</evidence>
<dbReference type="GO" id="GO:0016740">
    <property type="term" value="F:transferase activity"/>
    <property type="evidence" value="ECO:0007669"/>
    <property type="project" value="UniProtKB-KW"/>
</dbReference>
<name>A0AAD9IEX6_PROWI</name>
<evidence type="ECO:0000256" key="2">
    <source>
        <dbReference type="ARBA" id="ARBA00022679"/>
    </source>
</evidence>
<feature type="domain" description="Glycosyl transferase CAP10" evidence="3">
    <location>
        <begin position="3"/>
        <end position="54"/>
    </location>
</feature>
<dbReference type="EMBL" id="JASFZW010000007">
    <property type="protein sequence ID" value="KAK2077104.1"/>
    <property type="molecule type" value="Genomic_DNA"/>
</dbReference>
<dbReference type="PANTHER" id="PTHR12203">
    <property type="entry name" value="KDEL LYS-ASP-GLU-LEU CONTAINING - RELATED"/>
    <property type="match status" value="1"/>
</dbReference>
<gene>
    <name evidence="4" type="ORF">QBZ16_004738</name>
</gene>
<dbReference type="AlphaFoldDB" id="A0AAD9IEX6"/>
<dbReference type="Proteomes" id="UP001255856">
    <property type="component" value="Unassembled WGS sequence"/>
</dbReference>
<comment type="similarity">
    <text evidence="1">Belongs to the glycosyltransferase 90 family.</text>
</comment>
<keyword evidence="5" id="KW-1185">Reference proteome</keyword>
<sequence length="194" mass="21947">MQDFDDFRYQVHVEPLAWVSNLRQKLAGGAVTLATGIKYKEWYARALEPGRHYVEDMNALLAQRGDAPADAELTPTLRSALRAWRDDRQLSALLEAADGKEARSRTVVKNAHGDYRWGSDLGPVEMGDLAREFVRSKLRMQDVLLYARDMLQAYAAKQKFVPAPRRKAFCADADTIARAYPWLLKYDGGCAPRD</sequence>
<evidence type="ECO:0000313" key="5">
    <source>
        <dbReference type="Proteomes" id="UP001255856"/>
    </source>
</evidence>
<dbReference type="InterPro" id="IPR051091">
    <property type="entry name" value="O-Glucosyltr/Glycosyltrsf_90"/>
</dbReference>